<dbReference type="Gramene" id="TraesJAG2B03G00905690.1">
    <property type="protein sequence ID" value="TraesJAG2B03G00905690.1"/>
    <property type="gene ID" value="TraesJAG2B03G00905690"/>
</dbReference>
<dbReference type="Gramene" id="TraesCLE_scaffold_004391_01G000200.1">
    <property type="protein sequence ID" value="TraesCLE_scaffold_004391_01G000200.1"/>
    <property type="gene ID" value="TraesCLE_scaffold_004391_01G000200"/>
</dbReference>
<dbReference type="Gramene" id="TraesROB_scaffold_005189_01G000100.1">
    <property type="protein sequence ID" value="TraesROB_scaffold_005189_01G000100.1"/>
    <property type="gene ID" value="TraesROB_scaffold_005189_01G000100"/>
</dbReference>
<dbReference type="HOGENOM" id="CLU_087415_1_0_1"/>
<dbReference type="Gramene" id="TraesNOR2B03G00919700.1">
    <property type="protein sequence ID" value="TraesNOR2B03G00919700.1"/>
    <property type="gene ID" value="TraesNOR2B03G00919700"/>
</dbReference>
<dbReference type="Gramene" id="TraesJUL2B03G00912040.1">
    <property type="protein sequence ID" value="TraesJUL2B03G00912040.1"/>
    <property type="gene ID" value="TraesJUL2B03G00912040"/>
</dbReference>
<evidence type="ECO:0000259" key="2">
    <source>
        <dbReference type="PROSITE" id="PS50104"/>
    </source>
</evidence>
<dbReference type="Gramene" id="TraesKAR2B01G0161040.1">
    <property type="protein sequence ID" value="cds.TraesKAR2B01G0161040.1"/>
    <property type="gene ID" value="TraesKAR2B01G0161040"/>
</dbReference>
<dbReference type="Gramene" id="TraesLDM2B03G00908130.1">
    <property type="protein sequence ID" value="TraesLDM2B03G00908130.1"/>
    <property type="gene ID" value="TraesLDM2B03G00908130"/>
</dbReference>
<dbReference type="Gramene" id="TraesPARA_EIv1.0_0566350.1">
    <property type="protein sequence ID" value="TraesPARA_EIv1.0_0566350.1.CDS"/>
    <property type="gene ID" value="TraesPARA_EIv1.0_0566350"/>
</dbReference>
<dbReference type="Proteomes" id="UP000815260">
    <property type="component" value="Chromosome 2B"/>
</dbReference>
<organism evidence="4">
    <name type="scientific">Triticum aestivum</name>
    <name type="common">Wheat</name>
    <dbReference type="NCBI Taxonomy" id="4565"/>
    <lineage>
        <taxon>Eukaryota</taxon>
        <taxon>Viridiplantae</taxon>
        <taxon>Streptophyta</taxon>
        <taxon>Embryophyta</taxon>
        <taxon>Tracheophyta</taxon>
        <taxon>Spermatophyta</taxon>
        <taxon>Magnoliopsida</taxon>
        <taxon>Liliopsida</taxon>
        <taxon>Poales</taxon>
        <taxon>Poaceae</taxon>
        <taxon>BOP clade</taxon>
        <taxon>Pooideae</taxon>
        <taxon>Triticodae</taxon>
        <taxon>Triticeae</taxon>
        <taxon>Triticinae</taxon>
        <taxon>Triticum</taxon>
    </lineage>
</organism>
<dbReference type="SUPFAM" id="SSF52200">
    <property type="entry name" value="Toll/Interleukin receptor TIR domain"/>
    <property type="match status" value="1"/>
</dbReference>
<dbReference type="Gene3D" id="3.40.50.10140">
    <property type="entry name" value="Toll/interleukin-1 receptor homology (TIR) domain"/>
    <property type="match status" value="1"/>
</dbReference>
<dbReference type="EMBL" id="CM022215">
    <property type="protein sequence ID" value="KAF7007994.1"/>
    <property type="molecule type" value="Genomic_DNA"/>
</dbReference>
<reference evidence="4" key="3">
    <citation type="submission" date="2020-03" db="EMBL/GenBank/DDBJ databases">
        <title>The second near-complete assembly of the hexaploid bread wheat (Triticum aestivum) genome.</title>
        <authorList>
            <person name="Zimin A.V."/>
            <person name="Puiu D."/>
            <person name="Shumante A."/>
            <person name="Alonge M."/>
            <person name="Salzberg S.L."/>
        </authorList>
    </citation>
    <scope>NUCLEOTIDE SEQUENCE</scope>
    <source>
        <tissue evidence="4">Leaf</tissue>
    </source>
</reference>
<dbReference type="PANTHER" id="PTHR32009">
    <property type="entry name" value="TMV RESISTANCE PROTEIN N-LIKE"/>
    <property type="match status" value="1"/>
</dbReference>
<dbReference type="AlphaFoldDB" id="A0A9R1EDD7"/>
<accession>A0A9R1EDD7</accession>
<dbReference type="SMR" id="A0A9R1EDD7"/>
<dbReference type="InterPro" id="IPR035897">
    <property type="entry name" value="Toll_tir_struct_dom_sf"/>
</dbReference>
<reference evidence="4" key="2">
    <citation type="journal article" date="2017" name="Gigascience">
        <title>The first near-complete assembly of the hexaploid bread wheat genome, Triticum aestivum.</title>
        <authorList>
            <person name="Zimin A.V."/>
            <person name="Puiu D."/>
            <person name="Hall R."/>
            <person name="Kingan S."/>
            <person name="Clavijo B.J."/>
            <person name="Salzberg S.L."/>
        </authorList>
    </citation>
    <scope>NUCLEOTIDE SEQUENCE</scope>
    <source>
        <tissue evidence="4">Leaf</tissue>
    </source>
</reference>
<protein>
    <recommendedName>
        <fullName evidence="2">TIR domain-containing protein</fullName>
    </recommendedName>
</protein>
<gene>
    <name evidence="4" type="ORF">CFC21_022865</name>
    <name evidence="3" type="ORF">TRAES_3BF108700120CFD_c1</name>
</gene>
<dbReference type="InterPro" id="IPR000157">
    <property type="entry name" value="TIR_dom"/>
</dbReference>
<dbReference type="eggNOG" id="ENOG502RXQV">
    <property type="taxonomic scope" value="Eukaryota"/>
</dbReference>
<dbReference type="Gramene" id="TraesSYM2B03G00918760.1">
    <property type="protein sequence ID" value="TraesSYM2B03G00918760.1"/>
    <property type="gene ID" value="TraesSYM2B03G00918760"/>
</dbReference>
<proteinExistence type="predicted"/>
<dbReference type="PROSITE" id="PS50104">
    <property type="entry name" value="TIR"/>
    <property type="match status" value="1"/>
</dbReference>
<dbReference type="Gramene" id="TraesCAD_scaffold_006169_01G000100.1">
    <property type="protein sequence ID" value="TraesCAD_scaffold_006169_01G000100.1"/>
    <property type="gene ID" value="TraesCAD_scaffold_006169_01G000100"/>
</dbReference>
<dbReference type="EMBL" id="HG670306">
    <property type="protein sequence ID" value="CDM83186.1"/>
    <property type="molecule type" value="Genomic_DNA"/>
</dbReference>
<evidence type="ECO:0000313" key="3">
    <source>
        <dbReference type="EMBL" id="CDM83186.1"/>
    </source>
</evidence>
<dbReference type="Gramene" id="TraesCS2B03G0551600.1">
    <property type="protein sequence ID" value="TraesCS2B03G0551600.1.CDS"/>
    <property type="gene ID" value="TraesCS2B03G0551600"/>
</dbReference>
<dbReference type="PANTHER" id="PTHR32009:SF131">
    <property type="entry name" value="OS07G0566800 PROTEIN"/>
    <property type="match status" value="1"/>
</dbReference>
<dbReference type="OMA" id="FNFMKQS"/>
<dbReference type="Gramene" id="TraesARI2B03G00918700.1">
    <property type="protein sequence ID" value="TraesARI2B03G00918700.1"/>
    <property type="gene ID" value="TraesARI2B03G00918700"/>
</dbReference>
<dbReference type="Pfam" id="PF01582">
    <property type="entry name" value="TIR"/>
    <property type="match status" value="1"/>
</dbReference>
<dbReference type="PaxDb" id="4565-Traes_2BS_E50A72202.1"/>
<sequence length="224" mass="25119">MASTGVSRRSSIMASRLSASAEAVRASEGRKQRHAVVARRVEYDEESLAGEPQYDVFINHRGVDTKRTVARLLYDRLAQSGIRGFLDNMSMRPGDRLKETISAGIRECSVAVAIFSPSYFDSEYCLWELATLVESRKTIIPIFYNIKPSDLVLPEALAASDDYLPQDVERYKYALREAKNTVGLTYDSATGDIAELVSAATDAVLYHIEKMERVQRRETIVSRL</sequence>
<feature type="domain" description="TIR" evidence="2">
    <location>
        <begin position="52"/>
        <end position="179"/>
    </location>
</feature>
<evidence type="ECO:0000256" key="1">
    <source>
        <dbReference type="ARBA" id="ARBA00023027"/>
    </source>
</evidence>
<dbReference type="Gramene" id="TraesMAC2B03G00905170.1">
    <property type="protein sequence ID" value="TraesMAC2B03G00905170.1"/>
    <property type="gene ID" value="TraesMAC2B03G00905170"/>
</dbReference>
<dbReference type="Gramene" id="TraesWEE_scaffold_003681_01G000200.1">
    <property type="protein sequence ID" value="TraesWEE_scaffold_003681_01G000200.1"/>
    <property type="gene ID" value="TraesWEE_scaffold_003681_01G000200"/>
</dbReference>
<name>A0A9R1EDD7_WHEAT</name>
<dbReference type="SMART" id="SM00255">
    <property type="entry name" value="TIR"/>
    <property type="match status" value="1"/>
</dbReference>
<dbReference type="GO" id="GO:0007165">
    <property type="term" value="P:signal transduction"/>
    <property type="evidence" value="ECO:0007669"/>
    <property type="project" value="InterPro"/>
</dbReference>
<dbReference type="Gramene" id="TraesRN2B0100559600.1">
    <property type="protein sequence ID" value="TraesRN2B0100559600.1"/>
    <property type="gene ID" value="TraesRN2B0100559600"/>
</dbReference>
<evidence type="ECO:0000313" key="4">
    <source>
        <dbReference type="EMBL" id="KAF7007994.1"/>
    </source>
</evidence>
<dbReference type="Gramene" id="TraesSTA2B03G00905430.1">
    <property type="protein sequence ID" value="TraesSTA2B03G00905430.1"/>
    <property type="gene ID" value="TraesSTA2B03G00905430"/>
</dbReference>
<keyword evidence="1" id="KW-0520">NAD</keyword>
<reference evidence="3" key="1">
    <citation type="journal article" date="2014" name="Science">
        <title>Structural and functional partitioning of bread wheat chromosome 3B.</title>
        <authorList>
            <person name="Choulet F."/>
            <person name="Alberti A."/>
            <person name="Theil S."/>
            <person name="Glover N."/>
            <person name="Barbe V."/>
            <person name="Daron J."/>
            <person name="Pingault L."/>
            <person name="Sourdille P."/>
            <person name="Couloux A."/>
            <person name="Paux E."/>
            <person name="Leroy P."/>
            <person name="Mangenot S."/>
            <person name="Guilhot N."/>
            <person name="Le Gouis J."/>
            <person name="Balfourier F."/>
            <person name="Alaux M."/>
            <person name="Jamilloux V."/>
            <person name="Poulain J."/>
            <person name="Durand C."/>
            <person name="Bellec A."/>
            <person name="Gaspin C."/>
            <person name="Safar J."/>
            <person name="Dolezel J."/>
            <person name="Rogers J."/>
            <person name="Vandepoele K."/>
            <person name="Aury J.M."/>
            <person name="Mayer K."/>
            <person name="Berges H."/>
            <person name="Quesneville H."/>
            <person name="Wincker P."/>
            <person name="Feuillet C."/>
        </authorList>
    </citation>
    <scope>NUCLEOTIDE SEQUENCE</scope>
</reference>